<organism evidence="3 4">
    <name type="scientific">Pseudonocardia spirodelae</name>
    <dbReference type="NCBI Taxonomy" id="3133431"/>
    <lineage>
        <taxon>Bacteria</taxon>
        <taxon>Bacillati</taxon>
        <taxon>Actinomycetota</taxon>
        <taxon>Actinomycetes</taxon>
        <taxon>Pseudonocardiales</taxon>
        <taxon>Pseudonocardiaceae</taxon>
        <taxon>Pseudonocardia</taxon>
    </lineage>
</organism>
<dbReference type="InterPro" id="IPR003488">
    <property type="entry name" value="DprA"/>
</dbReference>
<dbReference type="SUPFAM" id="SSF102405">
    <property type="entry name" value="MCP/YpsA-like"/>
    <property type="match status" value="1"/>
</dbReference>
<evidence type="ECO:0000313" key="3">
    <source>
        <dbReference type="EMBL" id="MEJ8279178.1"/>
    </source>
</evidence>
<gene>
    <name evidence="3" type="primary">dprA</name>
    <name evidence="3" type="ORF">WJX68_09575</name>
</gene>
<accession>A0ABU8T5G1</accession>
<protein>
    <submittedName>
        <fullName evidence="3">DNA-processing protein DprA</fullName>
    </submittedName>
</protein>
<dbReference type="Pfam" id="PF02481">
    <property type="entry name" value="DNA_processg_A"/>
    <property type="match status" value="1"/>
</dbReference>
<keyword evidence="4" id="KW-1185">Reference proteome</keyword>
<dbReference type="RefSeq" id="WP_340288275.1">
    <property type="nucleotide sequence ID" value="NZ_JBBJUP010000006.1"/>
</dbReference>
<reference evidence="3 4" key="1">
    <citation type="submission" date="2024-03" db="EMBL/GenBank/DDBJ databases">
        <title>Draft genome sequence of Pseudonocardia sp. DW16-2.</title>
        <authorList>
            <person name="Duangmal K."/>
        </authorList>
    </citation>
    <scope>NUCLEOTIDE SEQUENCE [LARGE SCALE GENOMIC DNA]</scope>
    <source>
        <strain evidence="3 4">DW16-2</strain>
    </source>
</reference>
<dbReference type="Proteomes" id="UP001364211">
    <property type="component" value="Unassembled WGS sequence"/>
</dbReference>
<evidence type="ECO:0000256" key="1">
    <source>
        <dbReference type="ARBA" id="ARBA00006525"/>
    </source>
</evidence>
<dbReference type="PANTHER" id="PTHR43022:SF1">
    <property type="entry name" value="PROTEIN SMF"/>
    <property type="match status" value="1"/>
</dbReference>
<dbReference type="InterPro" id="IPR057666">
    <property type="entry name" value="DrpA_SLOG"/>
</dbReference>
<proteinExistence type="inferred from homology"/>
<dbReference type="PANTHER" id="PTHR43022">
    <property type="entry name" value="PROTEIN SMF"/>
    <property type="match status" value="1"/>
</dbReference>
<dbReference type="NCBIfam" id="TIGR00732">
    <property type="entry name" value="dprA"/>
    <property type="match status" value="1"/>
</dbReference>
<evidence type="ECO:0000259" key="2">
    <source>
        <dbReference type="Pfam" id="PF02481"/>
    </source>
</evidence>
<feature type="domain" description="Smf/DprA SLOG" evidence="2">
    <location>
        <begin position="109"/>
        <end position="303"/>
    </location>
</feature>
<evidence type="ECO:0000313" key="4">
    <source>
        <dbReference type="Proteomes" id="UP001364211"/>
    </source>
</evidence>
<comment type="caution">
    <text evidence="3">The sequence shown here is derived from an EMBL/GenBank/DDBJ whole genome shotgun (WGS) entry which is preliminary data.</text>
</comment>
<name>A0ABU8T5G1_9PSEU</name>
<dbReference type="Gene3D" id="3.40.50.450">
    <property type="match status" value="1"/>
</dbReference>
<dbReference type="EMBL" id="JBBJUP010000006">
    <property type="protein sequence ID" value="MEJ8279178.1"/>
    <property type="molecule type" value="Genomic_DNA"/>
</dbReference>
<comment type="similarity">
    <text evidence="1">Belongs to the DprA/Smf family.</text>
</comment>
<sequence length="387" mass="39670">MTAPAAPGHAVPTEVLRARAYLMRCVEPPNRHLVALVGRHGPVEAADRLRRGAVGDDLLRAAAARRATDRSEADLAAAAAAGARLLVPEDPGWPAWAFAAFDRAGRADLAPPVALWARGPGGIAALSDRSLTVVGSRAATPYGLHVAAEFSAALAARGVAILSGAAFGIDAAAHRGALATDGSTVAVLACGPDRVYPAAHTELLERIAATGLVLSEYPPGTVPGRLRFLVRNRLLAALGSGTLVVEAGARSGTRRTAADATALGRPLMAVPGPVTSGLSVGCHELVRSLSASLVGRPEDVLEVVGRLGVDLAVPPQGESRPTDGLAPRVLAVHDALPARAAWPPGRIGEAAGAGPDELRAALTELEERGLAEYHQGLWQRTARRGGP</sequence>